<protein>
    <submittedName>
        <fullName evidence="4">Glutathione S-transferase T3-like</fullName>
    </submittedName>
</protein>
<dbReference type="GeneID" id="104716047"/>
<accession>A0ABM0TUK3</accession>
<dbReference type="PANTHER" id="PTHR45023">
    <property type="match status" value="1"/>
</dbReference>
<evidence type="ECO:0000313" key="3">
    <source>
        <dbReference type="Proteomes" id="UP000694864"/>
    </source>
</evidence>
<evidence type="ECO:0000256" key="1">
    <source>
        <dbReference type="SAM" id="MobiDB-lite"/>
    </source>
</evidence>
<feature type="region of interest" description="Disordered" evidence="1">
    <location>
        <begin position="1"/>
        <end position="25"/>
    </location>
</feature>
<organism evidence="3 4">
    <name type="scientific">Camelina sativa</name>
    <name type="common">False flax</name>
    <name type="synonym">Myagrum sativum</name>
    <dbReference type="NCBI Taxonomy" id="90675"/>
    <lineage>
        <taxon>Eukaryota</taxon>
        <taxon>Viridiplantae</taxon>
        <taxon>Streptophyta</taxon>
        <taxon>Embryophyta</taxon>
        <taxon>Tracheophyta</taxon>
        <taxon>Spermatophyta</taxon>
        <taxon>Magnoliopsida</taxon>
        <taxon>eudicotyledons</taxon>
        <taxon>Gunneridae</taxon>
        <taxon>Pentapetalae</taxon>
        <taxon>rosids</taxon>
        <taxon>malvids</taxon>
        <taxon>Brassicales</taxon>
        <taxon>Brassicaceae</taxon>
        <taxon>Camelineae</taxon>
        <taxon>Camelina</taxon>
    </lineage>
</organism>
<feature type="compositionally biased region" description="Polar residues" evidence="1">
    <location>
        <begin position="199"/>
        <end position="213"/>
    </location>
</feature>
<dbReference type="PROSITE" id="PS50090">
    <property type="entry name" value="MYB_LIKE"/>
    <property type="match status" value="1"/>
</dbReference>
<dbReference type="Proteomes" id="UP000694864">
    <property type="component" value="Chromosome 9"/>
</dbReference>
<reference evidence="3" key="1">
    <citation type="journal article" date="2014" name="Nat. Commun.">
        <title>The emerging biofuel crop Camelina sativa retains a highly undifferentiated hexaploid genome structure.</title>
        <authorList>
            <person name="Kagale S."/>
            <person name="Koh C."/>
            <person name="Nixon J."/>
            <person name="Bollina V."/>
            <person name="Clarke W.E."/>
            <person name="Tuteja R."/>
            <person name="Spillane C."/>
            <person name="Robinson S.J."/>
            <person name="Links M.G."/>
            <person name="Clarke C."/>
            <person name="Higgins E.E."/>
            <person name="Huebert T."/>
            <person name="Sharpe A.G."/>
            <person name="Parkin I.A."/>
        </authorList>
    </citation>
    <scope>NUCLEOTIDE SEQUENCE [LARGE SCALE GENOMIC DNA]</scope>
    <source>
        <strain evidence="3">cv. DH55</strain>
    </source>
</reference>
<evidence type="ECO:0000313" key="4">
    <source>
        <dbReference type="RefSeq" id="XP_010431695.1"/>
    </source>
</evidence>
<feature type="domain" description="Myb-like" evidence="2">
    <location>
        <begin position="18"/>
        <end position="83"/>
    </location>
</feature>
<keyword evidence="3" id="KW-1185">Reference proteome</keyword>
<feature type="compositionally biased region" description="Polar residues" evidence="1">
    <location>
        <begin position="1"/>
        <end position="15"/>
    </location>
</feature>
<name>A0ABM0TUK3_CAMSA</name>
<sequence length="272" mass="30974">MNISFSTQYSDTPTPSKDRRPSRTKWSPTEDVVLITAWLNTTKDPKFEAFWTRIATYCGSSPKLSGFPKRDASCCKARWNKINDAVSKFVRCYDEAARTTTTTQKSSSTGLSENDVMKLANQIYLDEHKVKFTLEHAWRELRHDPKWCASSSSFTKKTGMAKKRRKCEECSAQSSSSHLVVLSDGEDDEAMPPPPPRVQASSQAIPQRNTSTVEGEDKSEFQRMWEIKQKDYALQEKLSKHRLLDTLLSKTEPLSEMEMALKNKLINDMLSS</sequence>
<dbReference type="PANTHER" id="PTHR45023:SF4">
    <property type="entry name" value="GLYCINE-RICH PROTEIN-RELATED"/>
    <property type="match status" value="1"/>
</dbReference>
<dbReference type="RefSeq" id="XP_010431695.1">
    <property type="nucleotide sequence ID" value="XM_010433393.1"/>
</dbReference>
<proteinExistence type="predicted"/>
<dbReference type="InterPro" id="IPR001005">
    <property type="entry name" value="SANT/Myb"/>
</dbReference>
<dbReference type="Gene3D" id="1.10.10.60">
    <property type="entry name" value="Homeodomain-like"/>
    <property type="match status" value="1"/>
</dbReference>
<gene>
    <name evidence="4" type="primary">LOC104716047</name>
</gene>
<reference evidence="4" key="2">
    <citation type="submission" date="2025-08" db="UniProtKB">
        <authorList>
            <consortium name="RefSeq"/>
        </authorList>
    </citation>
    <scope>IDENTIFICATION</scope>
    <source>
        <tissue evidence="4">Leaf</tissue>
    </source>
</reference>
<feature type="region of interest" description="Disordered" evidence="1">
    <location>
        <begin position="183"/>
        <end position="218"/>
    </location>
</feature>
<evidence type="ECO:0000259" key="2">
    <source>
        <dbReference type="PROSITE" id="PS50090"/>
    </source>
</evidence>